<feature type="domain" description="Glyoxalase-like" evidence="1">
    <location>
        <begin position="5"/>
        <end position="144"/>
    </location>
</feature>
<reference evidence="2 3" key="1">
    <citation type="submission" date="2020-08" db="EMBL/GenBank/DDBJ databases">
        <title>Sequencing the genomes of 1000 actinobacteria strains.</title>
        <authorList>
            <person name="Klenk H.-P."/>
        </authorList>
    </citation>
    <scope>NUCLEOTIDE SEQUENCE [LARGE SCALE GENOMIC DNA]</scope>
    <source>
        <strain evidence="2 3">DSM 16678</strain>
    </source>
</reference>
<protein>
    <recommendedName>
        <fullName evidence="1">Glyoxalase-like domain-containing protein</fullName>
    </recommendedName>
</protein>
<dbReference type="PANTHER" id="PTHR35908:SF1">
    <property type="entry name" value="CONSERVED PROTEIN"/>
    <property type="match status" value="1"/>
</dbReference>
<evidence type="ECO:0000313" key="3">
    <source>
        <dbReference type="Proteomes" id="UP000580718"/>
    </source>
</evidence>
<dbReference type="RefSeq" id="WP_220035824.1">
    <property type="nucleotide sequence ID" value="NZ_JACIBU010000001.1"/>
</dbReference>
<comment type="caution">
    <text evidence="2">The sequence shown here is derived from an EMBL/GenBank/DDBJ whole genome shotgun (WGS) entry which is preliminary data.</text>
</comment>
<dbReference type="PANTHER" id="PTHR35908">
    <property type="entry name" value="HYPOTHETICAL FUSION PROTEIN"/>
    <property type="match status" value="1"/>
</dbReference>
<dbReference type="Proteomes" id="UP000580718">
    <property type="component" value="Unassembled WGS sequence"/>
</dbReference>
<organism evidence="2 3">
    <name type="scientific">Modestobacter versicolor</name>
    <dbReference type="NCBI Taxonomy" id="429133"/>
    <lineage>
        <taxon>Bacteria</taxon>
        <taxon>Bacillati</taxon>
        <taxon>Actinomycetota</taxon>
        <taxon>Actinomycetes</taxon>
        <taxon>Geodermatophilales</taxon>
        <taxon>Geodermatophilaceae</taxon>
        <taxon>Modestobacter</taxon>
    </lineage>
</organism>
<dbReference type="SUPFAM" id="SSF54593">
    <property type="entry name" value="Glyoxalase/Bleomycin resistance protein/Dihydroxybiphenyl dioxygenase"/>
    <property type="match status" value="1"/>
</dbReference>
<proteinExistence type="predicted"/>
<dbReference type="InterPro" id="IPR041581">
    <property type="entry name" value="Glyoxalase_6"/>
</dbReference>
<dbReference type="Gene3D" id="3.10.180.10">
    <property type="entry name" value="2,3-Dihydroxybiphenyl 1,2-Dioxygenase, domain 1"/>
    <property type="match status" value="1"/>
</dbReference>
<dbReference type="AlphaFoldDB" id="A0A839Y811"/>
<evidence type="ECO:0000313" key="2">
    <source>
        <dbReference type="EMBL" id="MBB3676434.1"/>
    </source>
</evidence>
<dbReference type="Pfam" id="PF18029">
    <property type="entry name" value="Glyoxalase_6"/>
    <property type="match status" value="1"/>
</dbReference>
<name>A0A839Y811_9ACTN</name>
<evidence type="ECO:0000259" key="1">
    <source>
        <dbReference type="Pfam" id="PF18029"/>
    </source>
</evidence>
<dbReference type="EMBL" id="JACIBU010000001">
    <property type="protein sequence ID" value="MBB3676434.1"/>
    <property type="molecule type" value="Genomic_DNA"/>
</dbReference>
<dbReference type="InterPro" id="IPR029068">
    <property type="entry name" value="Glyas_Bleomycin-R_OHBP_Dase"/>
</dbReference>
<accession>A0A839Y811</accession>
<gene>
    <name evidence="2" type="ORF">FHX36_002169</name>
</gene>
<sequence length="145" mass="15960">MRPVQIVIDAQDTQRLAGFWAGALADRGYRLPTPPDGAPDWPSWLRAQGVPEEEWGAGFALDNDDETQPRVFLQRVPEAKTAKNRVHLDLQAGGGQRVPLAEQEQRVAAAVERLTALGATHVESRTELGTHWAVLRDPEGNEFCA</sequence>